<dbReference type="PANTHER" id="PTHR46825">
    <property type="entry name" value="D-ALANYL-D-ALANINE-CARBOXYPEPTIDASE/ENDOPEPTIDASE AMPH"/>
    <property type="match status" value="1"/>
</dbReference>
<dbReference type="RefSeq" id="WP_094472532.1">
    <property type="nucleotide sequence ID" value="NZ_NOXT01000063.1"/>
</dbReference>
<evidence type="ECO:0000313" key="4">
    <source>
        <dbReference type="Proteomes" id="UP000216991"/>
    </source>
</evidence>
<dbReference type="Proteomes" id="UP000216991">
    <property type="component" value="Unassembled WGS sequence"/>
</dbReference>
<comment type="caution">
    <text evidence="3">The sequence shown here is derived from an EMBL/GenBank/DDBJ whole genome shotgun (WGS) entry which is preliminary data.</text>
</comment>
<dbReference type="SUPFAM" id="SSF56601">
    <property type="entry name" value="beta-lactamase/transpeptidase-like"/>
    <property type="match status" value="1"/>
</dbReference>
<name>A0A255Z0W4_9SPHN</name>
<dbReference type="InterPro" id="IPR001466">
    <property type="entry name" value="Beta-lactam-related"/>
</dbReference>
<evidence type="ECO:0000256" key="1">
    <source>
        <dbReference type="SAM" id="SignalP"/>
    </source>
</evidence>
<evidence type="ECO:0000313" key="3">
    <source>
        <dbReference type="EMBL" id="OYQ35061.1"/>
    </source>
</evidence>
<feature type="domain" description="Beta-lactamase-related" evidence="2">
    <location>
        <begin position="32"/>
        <end position="370"/>
    </location>
</feature>
<dbReference type="OrthoDB" id="9808046at2"/>
<reference evidence="3 4" key="1">
    <citation type="submission" date="2017-07" db="EMBL/GenBank/DDBJ databases">
        <title>Sandarakinorhabdus cyanobacteriorum sp. nov., a novel bacterium isolated from cyanobacterial aggregates in a eutrophic lake.</title>
        <authorList>
            <person name="Cai H."/>
        </authorList>
    </citation>
    <scope>NUCLEOTIDE SEQUENCE [LARGE SCALE GENOMIC DNA]</scope>
    <source>
        <strain evidence="3 4">TH057</strain>
    </source>
</reference>
<evidence type="ECO:0000259" key="2">
    <source>
        <dbReference type="Pfam" id="PF00144"/>
    </source>
</evidence>
<dbReference type="Gene3D" id="3.40.710.10">
    <property type="entry name" value="DD-peptidase/beta-lactamase superfamily"/>
    <property type="match status" value="1"/>
</dbReference>
<dbReference type="InterPro" id="IPR012338">
    <property type="entry name" value="Beta-lactam/transpept-like"/>
</dbReference>
<feature type="signal peptide" evidence="1">
    <location>
        <begin position="1"/>
        <end position="18"/>
    </location>
</feature>
<dbReference type="AlphaFoldDB" id="A0A255Z0W4"/>
<dbReference type="EMBL" id="NOXT01000063">
    <property type="protein sequence ID" value="OYQ35061.1"/>
    <property type="molecule type" value="Genomic_DNA"/>
</dbReference>
<protein>
    <recommendedName>
        <fullName evidence="2">Beta-lactamase-related domain-containing protein</fullName>
    </recommendedName>
</protein>
<organism evidence="3 4">
    <name type="scientific">Sandarakinorhabdus cyanobacteriorum</name>
    <dbReference type="NCBI Taxonomy" id="1981098"/>
    <lineage>
        <taxon>Bacteria</taxon>
        <taxon>Pseudomonadati</taxon>
        <taxon>Pseudomonadota</taxon>
        <taxon>Alphaproteobacteria</taxon>
        <taxon>Sphingomonadales</taxon>
        <taxon>Sphingosinicellaceae</taxon>
        <taxon>Sandarakinorhabdus</taxon>
    </lineage>
</organism>
<sequence length="491" mass="52347">MRLLAAAALLAVAVPAAAAPLPPELAARIDASMRDTKAMRNWPGIAWGVVKRGQGLVHFGFDGLADADSRRPVTATTRFRIASMTKAFTALTIEQLAAEGRLRLDDKVVTHVPELAGWGDHLTITDLLHHMGGFVTDDPWGDRQTPLPEGDFTALLKAGVPFTRATGLTHEYSNLGYAILGRIITNVSGRPFEAEIARRHFQPLGMAGTTFNLADVPAAEMATGWRWEDGGWKREPDMGPGAFGAMGGVITTVPDYARWIDHLLSAWPAAVPGTAEAPARATIRRLARGEGSPRRMNRPGDMLPSICSVAVVYGGGLRIGDDCDLGRVAFHGGGYPGYGSHMVIAPDRGWGVFVFTNHTYAGPSDLAWQAMLAIEQAGLMPADAIPVSAAITTAAAFAGRVLASGRVDAEPALLAVNLLLDRDAAHRAADIAALKARAGRCEATPAITARGALDARLDWACANGRIRADVLLAPTQDVRVQTLDWRFEARR</sequence>
<keyword evidence="4" id="KW-1185">Reference proteome</keyword>
<feature type="chain" id="PRO_5012287626" description="Beta-lactamase-related domain-containing protein" evidence="1">
    <location>
        <begin position="19"/>
        <end position="491"/>
    </location>
</feature>
<accession>A0A255Z0W4</accession>
<gene>
    <name evidence="3" type="ORF">CHU93_02025</name>
</gene>
<dbReference type="PANTHER" id="PTHR46825:SF9">
    <property type="entry name" value="BETA-LACTAMASE-RELATED DOMAIN-CONTAINING PROTEIN"/>
    <property type="match status" value="1"/>
</dbReference>
<dbReference type="InterPro" id="IPR050491">
    <property type="entry name" value="AmpC-like"/>
</dbReference>
<dbReference type="Pfam" id="PF00144">
    <property type="entry name" value="Beta-lactamase"/>
    <property type="match status" value="1"/>
</dbReference>
<proteinExistence type="predicted"/>
<keyword evidence="1" id="KW-0732">Signal</keyword>